<evidence type="ECO:0000313" key="3">
    <source>
        <dbReference type="Proteomes" id="UP001148018"/>
    </source>
</evidence>
<feature type="region of interest" description="Disordered" evidence="1">
    <location>
        <begin position="227"/>
        <end position="246"/>
    </location>
</feature>
<reference evidence="2" key="1">
    <citation type="submission" date="2022-07" db="EMBL/GenBank/DDBJ databases">
        <title>Chromosome-level genome of Muraenolepis orangiensis.</title>
        <authorList>
            <person name="Kim J."/>
        </authorList>
    </citation>
    <scope>NUCLEOTIDE SEQUENCE</scope>
    <source>
        <strain evidence="2">KU_S4_2022</strain>
        <tissue evidence="2">Muscle</tissue>
    </source>
</reference>
<dbReference type="AlphaFoldDB" id="A0A9Q0ITZ0"/>
<accession>A0A9Q0ITZ0</accession>
<proteinExistence type="predicted"/>
<keyword evidence="3" id="KW-1185">Reference proteome</keyword>
<name>A0A9Q0ITZ0_9TELE</name>
<feature type="region of interest" description="Disordered" evidence="1">
    <location>
        <begin position="135"/>
        <end position="165"/>
    </location>
</feature>
<sequence length="345" mass="37883">MEPSSHSTKEYPIMQCGDRYNMRTDPVFSRETSKLLRAASLPSVGRGNPTGELSSITISTRTATAARSGSYECVFASRPDRALTSVVTRPPAESSRIIRRLTSTRRPMPASCSQPDLCGRSSIAGLEEEIRCCDSAVDKDRPKPSPKGSEREHPSKDPQDRDVRRDSSWLHRSWVHLQLPLRSSFSVVFWDKPLWVPLEGAGSRRDTLPSIHRSTCSLRLAASHTHTLPADSQAAAESARGGGGGIHVLECRSPECRSPQMRGPRPRQRRPHASEGPAVAHGVDYKAEVLVFRGIGRQPAEARRGDGDEERCSSRSDLKTHRALAASPGMNHTPLGLKCTRTIDL</sequence>
<feature type="region of interest" description="Disordered" evidence="1">
    <location>
        <begin position="253"/>
        <end position="279"/>
    </location>
</feature>
<protein>
    <submittedName>
        <fullName evidence="2">Uncharacterized protein</fullName>
    </submittedName>
</protein>
<dbReference type="OrthoDB" id="8930031at2759"/>
<dbReference type="EMBL" id="JANIIK010000038">
    <property type="protein sequence ID" value="KAJ3610063.1"/>
    <property type="molecule type" value="Genomic_DNA"/>
</dbReference>
<evidence type="ECO:0000256" key="1">
    <source>
        <dbReference type="SAM" id="MobiDB-lite"/>
    </source>
</evidence>
<organism evidence="2 3">
    <name type="scientific">Muraenolepis orangiensis</name>
    <name type="common">Patagonian moray cod</name>
    <dbReference type="NCBI Taxonomy" id="630683"/>
    <lineage>
        <taxon>Eukaryota</taxon>
        <taxon>Metazoa</taxon>
        <taxon>Chordata</taxon>
        <taxon>Craniata</taxon>
        <taxon>Vertebrata</taxon>
        <taxon>Euteleostomi</taxon>
        <taxon>Actinopterygii</taxon>
        <taxon>Neopterygii</taxon>
        <taxon>Teleostei</taxon>
        <taxon>Neoteleostei</taxon>
        <taxon>Acanthomorphata</taxon>
        <taxon>Zeiogadaria</taxon>
        <taxon>Gadariae</taxon>
        <taxon>Gadiformes</taxon>
        <taxon>Muraenolepidoidei</taxon>
        <taxon>Muraenolepididae</taxon>
        <taxon>Muraenolepis</taxon>
    </lineage>
</organism>
<dbReference type="Proteomes" id="UP001148018">
    <property type="component" value="Unassembled WGS sequence"/>
</dbReference>
<comment type="caution">
    <text evidence="2">The sequence shown here is derived from an EMBL/GenBank/DDBJ whole genome shotgun (WGS) entry which is preliminary data.</text>
</comment>
<evidence type="ECO:0000313" key="2">
    <source>
        <dbReference type="EMBL" id="KAJ3610063.1"/>
    </source>
</evidence>
<gene>
    <name evidence="2" type="ORF">NHX12_022157</name>
</gene>